<dbReference type="AlphaFoldDB" id="A0A1W1W3E3"/>
<accession>A0A1W1W3E3</accession>
<keyword evidence="2" id="KW-1185">Reference proteome</keyword>
<gene>
    <name evidence="1" type="ORF">SAMN00120144_2540</name>
</gene>
<sequence>MFTFLKQLLSHNSAPTRTDWQPAVRTLAQVKRHEQWLAECVYLNWAGPYFKAYHFRKAGVNSSQGLRVQLLTDNGRQGAIFFFDPSIGPGNFRHFFDFTRGRVLQLGYNLSTSDQRTLEHPSYTETIDKHFLKPQPNDCSETGRCNQRFGSITIDLISINGQPGFIRFFANPYHDDIFTPARSFDELMAAVYQLPPADAHVQARIAEYARE</sequence>
<dbReference type="RefSeq" id="WP_084447545.1">
    <property type="nucleotide sequence ID" value="NZ_FWWW01000098.1"/>
</dbReference>
<dbReference type="OrthoDB" id="1491962at2"/>
<organism evidence="1 2">
    <name type="scientific">Hymenobacter roseosalivarius DSM 11622</name>
    <dbReference type="NCBI Taxonomy" id="645990"/>
    <lineage>
        <taxon>Bacteria</taxon>
        <taxon>Pseudomonadati</taxon>
        <taxon>Bacteroidota</taxon>
        <taxon>Cytophagia</taxon>
        <taxon>Cytophagales</taxon>
        <taxon>Hymenobacteraceae</taxon>
        <taxon>Hymenobacter</taxon>
    </lineage>
</organism>
<evidence type="ECO:0000313" key="2">
    <source>
        <dbReference type="Proteomes" id="UP000192266"/>
    </source>
</evidence>
<evidence type="ECO:0000313" key="1">
    <source>
        <dbReference type="EMBL" id="SMC00148.1"/>
    </source>
</evidence>
<dbReference type="Proteomes" id="UP000192266">
    <property type="component" value="Unassembled WGS sequence"/>
</dbReference>
<protein>
    <submittedName>
        <fullName evidence="1">Uncharacterized protein</fullName>
    </submittedName>
</protein>
<name>A0A1W1W3E3_9BACT</name>
<dbReference type="EMBL" id="FWWW01000098">
    <property type="protein sequence ID" value="SMC00148.1"/>
    <property type="molecule type" value="Genomic_DNA"/>
</dbReference>
<reference evidence="1 2" key="1">
    <citation type="submission" date="2017-04" db="EMBL/GenBank/DDBJ databases">
        <authorList>
            <person name="Afonso C.L."/>
            <person name="Miller P.J."/>
            <person name="Scott M.A."/>
            <person name="Spackman E."/>
            <person name="Goraichik I."/>
            <person name="Dimitrov K.M."/>
            <person name="Suarez D.L."/>
            <person name="Swayne D.E."/>
        </authorList>
    </citation>
    <scope>NUCLEOTIDE SEQUENCE [LARGE SCALE GENOMIC DNA]</scope>
    <source>
        <strain evidence="1 2">DSM 11622</strain>
    </source>
</reference>
<proteinExistence type="predicted"/>